<keyword evidence="3" id="KW-1185">Reference proteome</keyword>
<feature type="compositionally biased region" description="Gly residues" evidence="1">
    <location>
        <begin position="65"/>
        <end position="85"/>
    </location>
</feature>
<gene>
    <name evidence="2" type="ORF">NDU88_002070</name>
</gene>
<dbReference type="Proteomes" id="UP001066276">
    <property type="component" value="Chromosome 7"/>
</dbReference>
<organism evidence="2 3">
    <name type="scientific">Pleurodeles waltl</name>
    <name type="common">Iberian ribbed newt</name>
    <dbReference type="NCBI Taxonomy" id="8319"/>
    <lineage>
        <taxon>Eukaryota</taxon>
        <taxon>Metazoa</taxon>
        <taxon>Chordata</taxon>
        <taxon>Craniata</taxon>
        <taxon>Vertebrata</taxon>
        <taxon>Euteleostomi</taxon>
        <taxon>Amphibia</taxon>
        <taxon>Batrachia</taxon>
        <taxon>Caudata</taxon>
        <taxon>Salamandroidea</taxon>
        <taxon>Salamandridae</taxon>
        <taxon>Pleurodelinae</taxon>
        <taxon>Pleurodeles</taxon>
    </lineage>
</organism>
<name>A0AAV7P8M8_PLEWA</name>
<reference evidence="2" key="1">
    <citation type="journal article" date="2022" name="bioRxiv">
        <title>Sequencing and chromosome-scale assembly of the giantPleurodeles waltlgenome.</title>
        <authorList>
            <person name="Brown T."/>
            <person name="Elewa A."/>
            <person name="Iarovenko S."/>
            <person name="Subramanian E."/>
            <person name="Araus A.J."/>
            <person name="Petzold A."/>
            <person name="Susuki M."/>
            <person name="Suzuki K.-i.T."/>
            <person name="Hayashi T."/>
            <person name="Toyoda A."/>
            <person name="Oliveira C."/>
            <person name="Osipova E."/>
            <person name="Leigh N.D."/>
            <person name="Simon A."/>
            <person name="Yun M.H."/>
        </authorList>
    </citation>
    <scope>NUCLEOTIDE SEQUENCE</scope>
    <source>
        <strain evidence="2">20211129_DDA</strain>
        <tissue evidence="2">Liver</tissue>
    </source>
</reference>
<comment type="caution">
    <text evidence="2">The sequence shown here is derived from an EMBL/GenBank/DDBJ whole genome shotgun (WGS) entry which is preliminary data.</text>
</comment>
<accession>A0AAV7P8M8</accession>
<feature type="region of interest" description="Disordered" evidence="1">
    <location>
        <begin position="54"/>
        <end position="121"/>
    </location>
</feature>
<evidence type="ECO:0000256" key="1">
    <source>
        <dbReference type="SAM" id="MobiDB-lite"/>
    </source>
</evidence>
<evidence type="ECO:0000313" key="2">
    <source>
        <dbReference type="EMBL" id="KAJ1123602.1"/>
    </source>
</evidence>
<protein>
    <submittedName>
        <fullName evidence="2">Uncharacterized protein</fullName>
    </submittedName>
</protein>
<evidence type="ECO:0000313" key="3">
    <source>
        <dbReference type="Proteomes" id="UP001066276"/>
    </source>
</evidence>
<dbReference type="EMBL" id="JANPWB010000011">
    <property type="protein sequence ID" value="KAJ1123602.1"/>
    <property type="molecule type" value="Genomic_DNA"/>
</dbReference>
<dbReference type="AlphaFoldDB" id="A0AAV7P8M8"/>
<proteinExistence type="predicted"/>
<sequence>MDTEAKVREALALLRQAGRLDLLRDGALAPTRPARRASAGVAVAACSPPRVASAGKVRGAASGVGTKGGPGAGVGGFMGGSGLGNPRGLPRERDARCSARAAAQSKNGGRGPRCYRFGRPG</sequence>